<reference evidence="6" key="1">
    <citation type="submission" date="2017-02" db="UniProtKB">
        <authorList>
            <consortium name="WormBaseParasite"/>
        </authorList>
    </citation>
    <scope>IDENTIFICATION</scope>
</reference>
<feature type="compositionally biased region" description="Low complexity" evidence="3">
    <location>
        <begin position="291"/>
        <end position="305"/>
    </location>
</feature>
<dbReference type="WBParaSite" id="SPAL_0000467500.1">
    <property type="protein sequence ID" value="SPAL_0000467500.1"/>
    <property type="gene ID" value="SPAL_0000467500"/>
</dbReference>
<dbReference type="GO" id="GO:0031422">
    <property type="term" value="C:RecQ family helicase-topoisomerase III complex"/>
    <property type="evidence" value="ECO:0007669"/>
    <property type="project" value="TreeGrafter"/>
</dbReference>
<feature type="region of interest" description="Disordered" evidence="3">
    <location>
        <begin position="218"/>
        <end position="246"/>
    </location>
</feature>
<dbReference type="GO" id="GO:0000712">
    <property type="term" value="P:resolution of meiotic recombination intermediates"/>
    <property type="evidence" value="ECO:0007669"/>
    <property type="project" value="TreeGrafter"/>
</dbReference>
<comment type="similarity">
    <text evidence="1">Belongs to the RMI1 family.</text>
</comment>
<name>A0A0N5BFA7_STREA</name>
<dbReference type="PANTHER" id="PTHR14790">
    <property type="entry name" value="RECQ-MEDIATED GENOME INSTABILITY PROTEIN 1 RMI1"/>
    <property type="match status" value="1"/>
</dbReference>
<dbReference type="Pfam" id="PF08585">
    <property type="entry name" value="RMI1_N_C"/>
    <property type="match status" value="1"/>
</dbReference>
<evidence type="ECO:0000313" key="5">
    <source>
        <dbReference type="Proteomes" id="UP000046392"/>
    </source>
</evidence>
<proteinExistence type="inferred from homology"/>
<protein>
    <recommendedName>
        <fullName evidence="2">RecQ-mediated genome instability protein 1</fullName>
    </recommendedName>
</protein>
<evidence type="ECO:0000259" key="4">
    <source>
        <dbReference type="Pfam" id="PF08585"/>
    </source>
</evidence>
<dbReference type="GO" id="GO:0000724">
    <property type="term" value="P:double-strand break repair via homologous recombination"/>
    <property type="evidence" value="ECO:0007669"/>
    <property type="project" value="TreeGrafter"/>
</dbReference>
<dbReference type="PANTHER" id="PTHR14790:SF15">
    <property type="entry name" value="RECQ-MEDIATED GENOME INSTABILITY PROTEIN 1"/>
    <property type="match status" value="1"/>
</dbReference>
<feature type="domain" description="RecQ mediated genome instability protein 1 OB-fold" evidence="4">
    <location>
        <begin position="86"/>
        <end position="157"/>
    </location>
</feature>
<feature type="compositionally biased region" description="Basic and acidic residues" evidence="3">
    <location>
        <begin position="280"/>
        <end position="290"/>
    </location>
</feature>
<evidence type="ECO:0000256" key="3">
    <source>
        <dbReference type="SAM" id="MobiDB-lite"/>
    </source>
</evidence>
<feature type="region of interest" description="Disordered" evidence="3">
    <location>
        <begin position="265"/>
        <end position="334"/>
    </location>
</feature>
<dbReference type="Proteomes" id="UP000046392">
    <property type="component" value="Unplaced"/>
</dbReference>
<sequence>MNISELKSVGWGIDGDLLEKYLEENEIDNKDISNVIKDIDIKLYGKAVLLNILDRQNGSLQGPVVLQLVKFKNVSHTQSYDSYDPKNDFVKMTFTDGFNNVNGINFGLLTKIGSNTPPGTKVLFEEKITFSDGLLLLSDKNIKVLGGNVEKLIYRWKMDKITIRGGGNLQKNDAPKWIPFSKTQQFKSDQKKEYCSVKPLNGGGTNIRNEKIQTINKKKFNSKKNKDGLIQENESPGFKNKNVSNGKIESFNNKTFEKKEFTNSSFKISQNNLPSNKEVNNQRDARRNENKSNNLNENNSRNASSYSTRGNNHRRGNFSNNRRGNRNFRGNKDP</sequence>
<keyword evidence="5" id="KW-1185">Reference proteome</keyword>
<evidence type="ECO:0000256" key="1">
    <source>
        <dbReference type="ARBA" id="ARBA00006395"/>
    </source>
</evidence>
<dbReference type="STRING" id="174720.A0A0N5BFA7"/>
<dbReference type="InterPro" id="IPR013894">
    <property type="entry name" value="RMI1_OB"/>
</dbReference>
<feature type="compositionally biased region" description="Polar residues" evidence="3">
    <location>
        <begin position="265"/>
        <end position="279"/>
    </location>
</feature>
<dbReference type="AlphaFoldDB" id="A0A0N5BFA7"/>
<accession>A0A0N5BFA7</accession>
<organism evidence="5 6">
    <name type="scientific">Strongyloides papillosus</name>
    <name type="common">Intestinal threadworm</name>
    <dbReference type="NCBI Taxonomy" id="174720"/>
    <lineage>
        <taxon>Eukaryota</taxon>
        <taxon>Metazoa</taxon>
        <taxon>Ecdysozoa</taxon>
        <taxon>Nematoda</taxon>
        <taxon>Chromadorea</taxon>
        <taxon>Rhabditida</taxon>
        <taxon>Tylenchina</taxon>
        <taxon>Panagrolaimomorpha</taxon>
        <taxon>Strongyloidoidea</taxon>
        <taxon>Strongyloididae</taxon>
        <taxon>Strongyloides</taxon>
    </lineage>
</organism>
<evidence type="ECO:0000313" key="6">
    <source>
        <dbReference type="WBParaSite" id="SPAL_0000467500.1"/>
    </source>
</evidence>
<dbReference type="Gene3D" id="2.40.50.770">
    <property type="entry name" value="RecQ-mediated genome instability protein Rmi1, C-terminal domain"/>
    <property type="match status" value="1"/>
</dbReference>
<dbReference type="InterPro" id="IPR042470">
    <property type="entry name" value="RMI1_N_C_sf"/>
</dbReference>
<dbReference type="GO" id="GO:0016604">
    <property type="term" value="C:nuclear body"/>
    <property type="evidence" value="ECO:0007669"/>
    <property type="project" value="TreeGrafter"/>
</dbReference>
<evidence type="ECO:0000256" key="2">
    <source>
        <dbReference type="ARBA" id="ARBA00018987"/>
    </source>
</evidence>